<dbReference type="NCBIfam" id="TIGR03439">
    <property type="entry name" value="methyl_EasF"/>
    <property type="match status" value="1"/>
</dbReference>
<dbReference type="Gene3D" id="3.40.50.150">
    <property type="entry name" value="Vaccinia Virus protein VP39"/>
    <property type="match status" value="1"/>
</dbReference>
<dbReference type="InterPro" id="IPR029063">
    <property type="entry name" value="SAM-dependent_MTases_sf"/>
</dbReference>
<keyword evidence="11" id="KW-1185">Reference proteome</keyword>
<feature type="region of interest" description="Disordered" evidence="6">
    <location>
        <begin position="709"/>
        <end position="733"/>
    </location>
</feature>
<reference evidence="10" key="2">
    <citation type="journal article" date="2023" name="IMA Fungus">
        <title>Comparative genomic study of the Penicillium genus elucidates a diverse pangenome and 15 lateral gene transfer events.</title>
        <authorList>
            <person name="Petersen C."/>
            <person name="Sorensen T."/>
            <person name="Nielsen M.R."/>
            <person name="Sondergaard T.E."/>
            <person name="Sorensen J.L."/>
            <person name="Fitzpatrick D.A."/>
            <person name="Frisvad J.C."/>
            <person name="Nielsen K.L."/>
        </authorList>
    </citation>
    <scope>NUCLEOTIDE SEQUENCE</scope>
    <source>
        <strain evidence="10">IBT 15544</strain>
    </source>
</reference>
<keyword evidence="3" id="KW-0560">Oxidoreductase</keyword>
<dbReference type="PANTHER" id="PTHR43397">
    <property type="entry name" value="ERGOTHIONEINE BIOSYNTHESIS PROTEIN 1"/>
    <property type="match status" value="1"/>
</dbReference>
<dbReference type="RefSeq" id="XP_058305438.1">
    <property type="nucleotide sequence ID" value="XM_058455450.1"/>
</dbReference>
<evidence type="ECO:0000256" key="6">
    <source>
        <dbReference type="SAM" id="MobiDB-lite"/>
    </source>
</evidence>
<dbReference type="PANTHER" id="PTHR43397:SF1">
    <property type="entry name" value="ERGOTHIONEINE BIOSYNTHESIS PROTEIN 1"/>
    <property type="match status" value="1"/>
</dbReference>
<reference evidence="10" key="1">
    <citation type="submission" date="2022-12" db="EMBL/GenBank/DDBJ databases">
        <authorList>
            <person name="Petersen C."/>
        </authorList>
    </citation>
    <scope>NUCLEOTIDE SEQUENCE</scope>
    <source>
        <strain evidence="10">IBT 15544</strain>
    </source>
</reference>
<dbReference type="GO" id="GO:0032259">
    <property type="term" value="P:methylation"/>
    <property type="evidence" value="ECO:0007669"/>
    <property type="project" value="UniProtKB-KW"/>
</dbReference>
<dbReference type="Proteomes" id="UP001150904">
    <property type="component" value="Unassembled WGS sequence"/>
</dbReference>
<protein>
    <submittedName>
        <fullName evidence="10">Uncharacterized protein</fullName>
    </submittedName>
</protein>
<organism evidence="10 11">
    <name type="scientific">Penicillium cinerascens</name>
    <dbReference type="NCBI Taxonomy" id="70096"/>
    <lineage>
        <taxon>Eukaryota</taxon>
        <taxon>Fungi</taxon>
        <taxon>Dikarya</taxon>
        <taxon>Ascomycota</taxon>
        <taxon>Pezizomycotina</taxon>
        <taxon>Eurotiomycetes</taxon>
        <taxon>Eurotiomycetidae</taxon>
        <taxon>Eurotiales</taxon>
        <taxon>Aspergillaceae</taxon>
        <taxon>Penicillium</taxon>
    </lineage>
</organism>
<dbReference type="SUPFAM" id="SSF56436">
    <property type="entry name" value="C-type lectin-like"/>
    <property type="match status" value="1"/>
</dbReference>
<evidence type="ECO:0000259" key="7">
    <source>
        <dbReference type="Pfam" id="PF03781"/>
    </source>
</evidence>
<dbReference type="InterPro" id="IPR017805">
    <property type="entry name" value="SAM_MeTrfase_EasF-type_put"/>
</dbReference>
<keyword evidence="2" id="KW-0808">Transferase</keyword>
<feature type="domain" description="Histidine-specific methyltransferase SAM-dependent" evidence="8">
    <location>
        <begin position="40"/>
        <end position="332"/>
    </location>
</feature>
<feature type="domain" description="DinB-like" evidence="9">
    <location>
        <begin position="374"/>
        <end position="493"/>
    </location>
</feature>
<dbReference type="InterPro" id="IPR042095">
    <property type="entry name" value="SUMF_sf"/>
</dbReference>
<dbReference type="AlphaFoldDB" id="A0A9W9MA53"/>
<keyword evidence="4" id="KW-0408">Iron</keyword>
<dbReference type="InterPro" id="IPR016187">
    <property type="entry name" value="CTDL_fold"/>
</dbReference>
<dbReference type="InterPro" id="IPR051128">
    <property type="entry name" value="EgtD_Methyltrsf_superfamily"/>
</dbReference>
<evidence type="ECO:0000259" key="8">
    <source>
        <dbReference type="Pfam" id="PF10017"/>
    </source>
</evidence>
<evidence type="ECO:0000313" key="11">
    <source>
        <dbReference type="Proteomes" id="UP001150904"/>
    </source>
</evidence>
<comment type="caution">
    <text evidence="10">The sequence shown here is derived from an EMBL/GenBank/DDBJ whole genome shotgun (WGS) entry which is preliminary data.</text>
</comment>
<dbReference type="Pfam" id="PF03781">
    <property type="entry name" value="FGE-sulfatase"/>
    <property type="match status" value="1"/>
</dbReference>
<gene>
    <name evidence="10" type="ORF">N7498_008388</name>
</gene>
<accession>A0A9W9MA53</accession>
<dbReference type="GO" id="GO:0008168">
    <property type="term" value="F:methyltransferase activity"/>
    <property type="evidence" value="ECO:0007669"/>
    <property type="project" value="UniProtKB-KW"/>
</dbReference>
<comment type="pathway">
    <text evidence="5">Amino-acid biosynthesis; ergothioneine biosynthesis.</text>
</comment>
<dbReference type="Pfam" id="PF12867">
    <property type="entry name" value="DinB_2"/>
    <property type="match status" value="1"/>
</dbReference>
<sequence>MSPTAVLNGDAVNIVNIHEDDMKFSLEDDLFKNIDPPKGKRRSFPTLLLYDAKGLKLFEKITYLDEYYLTNAEIDVLTTHARRIVERIPENAQLVELGSGNLRKVEILLREFERMEKKVDYYALDLSLVELQRTFAEISPENFGYVGLHGLHGTYDDALDWLKRPESCTRPTVVLSMGSSMGNFSRSEAADFLGGFAKVLKPSDFLLIGLDACKNPERVFKAYNDSKGITRQFYENGLAHANAVLGFEAFKPAEWEILTGYDSFEGRHQAFYVAKVDVAIKDVTIPKGEKLIFEEAYKYGRDERDALCRRAGLIPQIEFGNSSDTYHIHMLSPATIEHPTQPSQYAGQTVPSLEEFQSLWTTWDIVTKTMILREDLLSKPIKLRNALIFYLGHIPTFFDIHMTRASRGKPTKPESYQQIFERGIDPDVENPEQCHSHSEIPDKWPPLDEILDYQERVRGRARSLLENGSALKDRTVGEALWIGFEHEAMHLETFLYMLLQSDRILPPIGTDPPDFAQLSWMAKKNKKPNAWFHIPEQTLTVGLDDPNDKAMPKESFGWDNEKPQRIISVHAFEAQARPITNGEYAKYMQANGLREYPASWVLVCKDEQYPISNGITQSSPSASEDFLANFAVKTVFGSVPLDQAQDWPLMSSYDEVESYAKWMGCRIPSFEEAKSIYAYSDKLQASAPRGTSNGVKVAEQRVAQMGAINGASSNGASSNGASSSSSNGVGHSSPSLFRSLEGSNIGFKHWHPVPVTPNGDKLAGQGGMGGVWEWTSSPILPHEGFKAMEIYPGYTSDFFDGKHNIILGGSWATFPRIAGRSSFVNWYQHNYLYAWAGARLVKDVSL</sequence>
<evidence type="ECO:0000256" key="2">
    <source>
        <dbReference type="ARBA" id="ARBA00022679"/>
    </source>
</evidence>
<evidence type="ECO:0000259" key="9">
    <source>
        <dbReference type="Pfam" id="PF12867"/>
    </source>
</evidence>
<name>A0A9W9MA53_9EURO</name>
<feature type="domain" description="Sulfatase-modifying factor enzyme-like" evidence="7">
    <location>
        <begin position="553"/>
        <end position="842"/>
    </location>
</feature>
<dbReference type="Gene3D" id="3.90.1580.10">
    <property type="entry name" value="paralog of FGE (formylglycine-generating enzyme)"/>
    <property type="match status" value="1"/>
</dbReference>
<evidence type="ECO:0000256" key="5">
    <source>
        <dbReference type="ARBA" id="ARBA00037882"/>
    </source>
</evidence>
<dbReference type="InterPro" id="IPR024775">
    <property type="entry name" value="DinB-like"/>
</dbReference>
<dbReference type="Pfam" id="PF10017">
    <property type="entry name" value="Methyltransf_33"/>
    <property type="match status" value="1"/>
</dbReference>
<dbReference type="InterPro" id="IPR005532">
    <property type="entry name" value="SUMF_dom"/>
</dbReference>
<dbReference type="OrthoDB" id="659at2759"/>
<dbReference type="GeneID" id="83182751"/>
<evidence type="ECO:0000256" key="4">
    <source>
        <dbReference type="ARBA" id="ARBA00023004"/>
    </source>
</evidence>
<keyword evidence="1" id="KW-0489">Methyltransferase</keyword>
<dbReference type="EMBL" id="JAPQKR010000015">
    <property type="protein sequence ID" value="KAJ5194950.1"/>
    <property type="molecule type" value="Genomic_DNA"/>
</dbReference>
<evidence type="ECO:0000256" key="3">
    <source>
        <dbReference type="ARBA" id="ARBA00023002"/>
    </source>
</evidence>
<dbReference type="InterPro" id="IPR019257">
    <property type="entry name" value="MeTrfase_dom"/>
</dbReference>
<proteinExistence type="predicted"/>
<evidence type="ECO:0000313" key="10">
    <source>
        <dbReference type="EMBL" id="KAJ5194950.1"/>
    </source>
</evidence>
<evidence type="ECO:0000256" key="1">
    <source>
        <dbReference type="ARBA" id="ARBA00022603"/>
    </source>
</evidence>